<dbReference type="InterPro" id="IPR050310">
    <property type="entry name" value="VPS10-sortilin"/>
</dbReference>
<sequence length="769" mass="84101">MKKLIILFLCLISFSFQQIYAQLEITGSEEYGRIFDITYDASVPNKVYAVTLGNHIVVSEDNGASWQILYSLILGQGAEIRDLKLSADGTALTFSAFLPNTTVNAIMVYDIASASVIKTFALPNQSDLAYVSSYDFYDADMDVLLVDTNFPQGFNTEGRTFYTADGGANWDMIYYTTNNDTVFINDVAISPTDPNKLFLTRGNGSTGVDGGLFISVDGGQNFTEKLPGIILDPITFDPLNAQNIYIGTGISFGGTVENLYKSTDGGATFNIVPITWTEGILDNITVIKINDNNPSQLIVLEENEIAISEDGGATFQNIVYPNVDDSENYYYGLNASYNPQNSDEIFISANYIPLFSNDGGETLTWSKTPYFTSTGNMDIFRNGSEENLYYGVQFGYVHRDLDTGTETPYDIVPLSTFSNNPGQTQYADQITPNRIFKFTSSFMGSSLVLSNDNGATETQLLSIFANRFTSVATFPSAPQTIFAAFGGFDPSETILKKIDFSDINNIVETTLNLPTLNYINGILIDSSDKITIAVGTDVYVSTDGGSTWAENSTGLEAMTANDLIFDLTQDPLNTDRLALASSKGIYISENGGQNWDRKTTSLVYNVAFSTETEGAMMASTYSSQVSEFALHFSTNNGENWQTINNEQLLGIGSAASQYYFNENSAVAYIGSFDLGLIEYTIDLTPLGTPDLQAGLNSISIYPNPASDILNIGVKDSHVMQTTIFAMNGAQVMTANAVSTLNISALERGVYLVRIRTNKNEVFFKRIIKE</sequence>
<feature type="domain" description="Secretion system C-terminal sorting" evidence="3">
    <location>
        <begin position="700"/>
        <end position="767"/>
    </location>
</feature>
<evidence type="ECO:0000256" key="2">
    <source>
        <dbReference type="SAM" id="SignalP"/>
    </source>
</evidence>
<evidence type="ECO:0000259" key="3">
    <source>
        <dbReference type="Pfam" id="PF18962"/>
    </source>
</evidence>
<evidence type="ECO:0000313" key="4">
    <source>
        <dbReference type="EMBL" id="MBT0606708.1"/>
    </source>
</evidence>
<feature type="signal peptide" evidence="2">
    <location>
        <begin position="1"/>
        <end position="21"/>
    </location>
</feature>
<proteinExistence type="predicted"/>
<evidence type="ECO:0000313" key="5">
    <source>
        <dbReference type="Proteomes" id="UP001297092"/>
    </source>
</evidence>
<evidence type="ECO:0000256" key="1">
    <source>
        <dbReference type="ARBA" id="ARBA00022729"/>
    </source>
</evidence>
<dbReference type="InterPro" id="IPR026444">
    <property type="entry name" value="Secre_tail"/>
</dbReference>
<reference evidence="4 5" key="1">
    <citation type="submission" date="2021-05" db="EMBL/GenBank/DDBJ databases">
        <title>Aequorivita echinoideorum JCM 30378 genome.</title>
        <authorList>
            <person name="Zhang H."/>
            <person name="Li C."/>
        </authorList>
    </citation>
    <scope>NUCLEOTIDE SEQUENCE [LARGE SCALE GENOMIC DNA]</scope>
    <source>
        <strain evidence="4 5">JCM30378</strain>
    </source>
</reference>
<name>A0ABS5S152_9FLAO</name>
<gene>
    <name evidence="4" type="ORF">KIV10_00800</name>
</gene>
<dbReference type="RefSeq" id="WP_214111587.1">
    <property type="nucleotide sequence ID" value="NZ_JAHCTB010000001.1"/>
</dbReference>
<dbReference type="Pfam" id="PF18962">
    <property type="entry name" value="Por_Secre_tail"/>
    <property type="match status" value="1"/>
</dbReference>
<dbReference type="EMBL" id="JAHCTB010000001">
    <property type="protein sequence ID" value="MBT0606708.1"/>
    <property type="molecule type" value="Genomic_DNA"/>
</dbReference>
<organism evidence="4 5">
    <name type="scientific">Aequorivita echinoideorum</name>
    <dbReference type="NCBI Taxonomy" id="1549647"/>
    <lineage>
        <taxon>Bacteria</taxon>
        <taxon>Pseudomonadati</taxon>
        <taxon>Bacteroidota</taxon>
        <taxon>Flavobacteriia</taxon>
        <taxon>Flavobacteriales</taxon>
        <taxon>Flavobacteriaceae</taxon>
        <taxon>Aequorivita</taxon>
    </lineage>
</organism>
<comment type="caution">
    <text evidence="4">The sequence shown here is derived from an EMBL/GenBank/DDBJ whole genome shotgun (WGS) entry which is preliminary data.</text>
</comment>
<dbReference type="Proteomes" id="UP001297092">
    <property type="component" value="Unassembled WGS sequence"/>
</dbReference>
<keyword evidence="1 2" id="KW-0732">Signal</keyword>
<accession>A0ABS5S152</accession>
<dbReference type="InterPro" id="IPR015943">
    <property type="entry name" value="WD40/YVTN_repeat-like_dom_sf"/>
</dbReference>
<feature type="chain" id="PRO_5045993882" evidence="2">
    <location>
        <begin position="22"/>
        <end position="769"/>
    </location>
</feature>
<dbReference type="NCBIfam" id="TIGR04183">
    <property type="entry name" value="Por_Secre_tail"/>
    <property type="match status" value="1"/>
</dbReference>
<dbReference type="PANTHER" id="PTHR12106">
    <property type="entry name" value="SORTILIN RELATED"/>
    <property type="match status" value="1"/>
</dbReference>
<dbReference type="SUPFAM" id="SSF110296">
    <property type="entry name" value="Oligoxyloglucan reducing end-specific cellobiohydrolase"/>
    <property type="match status" value="4"/>
</dbReference>
<protein>
    <submittedName>
        <fullName evidence="4">T9SS type A sorting domain-containing protein</fullName>
    </submittedName>
</protein>
<dbReference type="PANTHER" id="PTHR12106:SF27">
    <property type="entry name" value="SORTILIN-RELATED RECEPTOR"/>
    <property type="match status" value="1"/>
</dbReference>
<keyword evidence="5" id="KW-1185">Reference proteome</keyword>
<dbReference type="Gene3D" id="2.130.10.10">
    <property type="entry name" value="YVTN repeat-like/Quinoprotein amine dehydrogenase"/>
    <property type="match status" value="3"/>
</dbReference>